<proteinExistence type="predicted"/>
<evidence type="ECO:0000313" key="1">
    <source>
        <dbReference type="EMBL" id="JAA86253.1"/>
    </source>
</evidence>
<sequence>MFRTPKQNAYRQVMNCLLHSVKSYCYARPGFYGLAPMSGANYVVISMTQSIRRNSEKLNFIVHQLDFTEVLLLSRKIIKDYRKHEFGLVAYPLVRLYNSSTPEKAL</sequence>
<dbReference type="AlphaFoldDB" id="S4PAN2"/>
<dbReference type="EMBL" id="GAIX01006307">
    <property type="protein sequence ID" value="JAA86253.1"/>
    <property type="molecule type" value="Transcribed_RNA"/>
</dbReference>
<reference evidence="1" key="2">
    <citation type="submission" date="2013-05" db="EMBL/GenBank/DDBJ databases">
        <authorList>
            <person name="Carter J.-M."/>
            <person name="Baker S.C."/>
            <person name="Pink R."/>
            <person name="Carter D.R.F."/>
            <person name="Collins A."/>
            <person name="Tomlin J."/>
            <person name="Gibbs M."/>
            <person name="Breuker C.J."/>
        </authorList>
    </citation>
    <scope>NUCLEOTIDE SEQUENCE</scope>
    <source>
        <tissue evidence="1">Ovary</tissue>
    </source>
</reference>
<name>S4PAN2_9NEOP</name>
<protein>
    <submittedName>
        <fullName evidence="1">Uncharacterized protein</fullName>
    </submittedName>
</protein>
<organism evidence="1">
    <name type="scientific">Pararge aegeria</name>
    <name type="common">speckled wood butterfly</name>
    <dbReference type="NCBI Taxonomy" id="116150"/>
    <lineage>
        <taxon>Eukaryota</taxon>
        <taxon>Metazoa</taxon>
        <taxon>Ecdysozoa</taxon>
        <taxon>Arthropoda</taxon>
        <taxon>Hexapoda</taxon>
        <taxon>Insecta</taxon>
        <taxon>Pterygota</taxon>
        <taxon>Neoptera</taxon>
        <taxon>Endopterygota</taxon>
        <taxon>Lepidoptera</taxon>
        <taxon>Glossata</taxon>
        <taxon>Ditrysia</taxon>
        <taxon>Papilionoidea</taxon>
        <taxon>Nymphalidae</taxon>
        <taxon>Satyrinae</taxon>
        <taxon>Satyrini</taxon>
        <taxon>Parargina</taxon>
        <taxon>Pararge</taxon>
    </lineage>
</organism>
<reference evidence="1" key="1">
    <citation type="journal article" date="2013" name="BMC Genomics">
        <title>Unscrambling butterfly oogenesis.</title>
        <authorList>
            <person name="Carter J.M."/>
            <person name="Baker S.C."/>
            <person name="Pink R."/>
            <person name="Carter D.R."/>
            <person name="Collins A."/>
            <person name="Tomlin J."/>
            <person name="Gibbs M."/>
            <person name="Breuker C.J."/>
        </authorList>
    </citation>
    <scope>NUCLEOTIDE SEQUENCE</scope>
    <source>
        <tissue evidence="1">Ovary</tissue>
    </source>
</reference>
<accession>S4PAN2</accession>